<proteinExistence type="inferred from homology"/>
<keyword evidence="6" id="KW-0175">Coiled coil</keyword>
<evidence type="ECO:0000256" key="7">
    <source>
        <dbReference type="SAM" id="MobiDB-lite"/>
    </source>
</evidence>
<evidence type="ECO:0000256" key="6">
    <source>
        <dbReference type="SAM" id="Coils"/>
    </source>
</evidence>
<evidence type="ECO:0000256" key="2">
    <source>
        <dbReference type="ARBA" id="ARBA00013855"/>
    </source>
</evidence>
<name>U2FP65_9GAMM</name>
<dbReference type="RefSeq" id="WP_006915355.1">
    <property type="nucleotide sequence ID" value="NZ_AFNV02000025.1"/>
</dbReference>
<evidence type="ECO:0000259" key="9">
    <source>
        <dbReference type="Pfam" id="PF04085"/>
    </source>
</evidence>
<dbReference type="Pfam" id="PF04085">
    <property type="entry name" value="MreC"/>
    <property type="match status" value="1"/>
</dbReference>
<evidence type="ECO:0000256" key="3">
    <source>
        <dbReference type="ARBA" id="ARBA00022960"/>
    </source>
</evidence>
<dbReference type="AlphaFoldDB" id="U2FP65"/>
<evidence type="ECO:0000256" key="5">
    <source>
        <dbReference type="PIRNR" id="PIRNR038471"/>
    </source>
</evidence>
<keyword evidence="3 5" id="KW-0133">Cell shape</keyword>
<dbReference type="Proteomes" id="UP000006242">
    <property type="component" value="Unassembled WGS sequence"/>
</dbReference>
<dbReference type="EMBL" id="AFNV02000025">
    <property type="protein sequence ID" value="ERJ17964.1"/>
    <property type="molecule type" value="Genomic_DNA"/>
</dbReference>
<sequence length="307" mass="32851">MRGLAEDDKSSLLGRRITPGLRIVAIVVISVILMMVDHASTSLTPIRSTLAVATQPIQMIAEIPGEVAHYMGRYFDRGQLISDNEALEQKVLLLQARLQRLASLQAENERIRALLASASSLDQNVLIARILSVSPDPYRHYIKLNKGSTDGVFVGQALVDANGIMGQVTDVTPMGSRAILITDANHGIPVEINRTGLQTIAQGSGKTNELRLPFLANNSDIQIGDLLVTSGLGGRYPSGYPVAEVTSVVHQPGDEFLDVVASPTAHLNRGREVLLVWTDNTIEPVAEAQAEGAAEVEGDARGDTPAP</sequence>
<feature type="domain" description="Rod shape-determining protein MreC beta-barrel core" evidence="9">
    <location>
        <begin position="130"/>
        <end position="277"/>
    </location>
</feature>
<dbReference type="STRING" id="1033802.SSPSH_003183"/>
<feature type="coiled-coil region" evidence="6">
    <location>
        <begin position="84"/>
        <end position="121"/>
    </location>
</feature>
<reference evidence="10 11" key="1">
    <citation type="journal article" date="2011" name="J. Bacteriol.">
        <title>Genome sequence of Salinisphaera shabanensis, a gammaproteobacterium from the harsh, variable environment of the brine-seawater interface of the Shaban Deep in the Red Sea.</title>
        <authorList>
            <person name="Antunes A."/>
            <person name="Alam I."/>
            <person name="Bajic V.B."/>
            <person name="Stingl U."/>
        </authorList>
    </citation>
    <scope>NUCLEOTIDE SEQUENCE [LARGE SCALE GENOMIC DNA]</scope>
    <source>
        <strain evidence="10 11">E1L3A</strain>
    </source>
</reference>
<keyword evidence="8" id="KW-0472">Membrane</keyword>
<dbReference type="InterPro" id="IPR042175">
    <property type="entry name" value="Cell/Rod_MreC_2"/>
</dbReference>
<dbReference type="InterPro" id="IPR007221">
    <property type="entry name" value="MreC"/>
</dbReference>
<keyword evidence="11" id="KW-1185">Reference proteome</keyword>
<keyword evidence="8" id="KW-1133">Transmembrane helix</keyword>
<feature type="transmembrane region" description="Helical" evidence="8">
    <location>
        <begin position="21"/>
        <end position="40"/>
    </location>
</feature>
<dbReference type="PANTHER" id="PTHR34138">
    <property type="entry name" value="CELL SHAPE-DETERMINING PROTEIN MREC"/>
    <property type="match status" value="1"/>
</dbReference>
<feature type="compositionally biased region" description="Basic and acidic residues" evidence="7">
    <location>
        <begin position="298"/>
        <end position="307"/>
    </location>
</feature>
<evidence type="ECO:0000256" key="1">
    <source>
        <dbReference type="ARBA" id="ARBA00009369"/>
    </source>
</evidence>
<comment type="function">
    <text evidence="5">Involved in formation and maintenance of cell shape.</text>
</comment>
<comment type="caution">
    <text evidence="10">The sequence shown here is derived from an EMBL/GenBank/DDBJ whole genome shotgun (WGS) entry which is preliminary data.</text>
</comment>
<dbReference type="GO" id="GO:0008360">
    <property type="term" value="P:regulation of cell shape"/>
    <property type="evidence" value="ECO:0007669"/>
    <property type="project" value="UniProtKB-KW"/>
</dbReference>
<dbReference type="InterPro" id="IPR055342">
    <property type="entry name" value="MreC_beta-barrel_core"/>
</dbReference>
<evidence type="ECO:0000313" key="11">
    <source>
        <dbReference type="Proteomes" id="UP000006242"/>
    </source>
</evidence>
<evidence type="ECO:0000256" key="4">
    <source>
        <dbReference type="ARBA" id="ARBA00032089"/>
    </source>
</evidence>
<feature type="region of interest" description="Disordered" evidence="7">
    <location>
        <begin position="287"/>
        <end position="307"/>
    </location>
</feature>
<dbReference type="Gene3D" id="2.40.10.340">
    <property type="entry name" value="Rod shape-determining protein MreC, domain 1"/>
    <property type="match status" value="1"/>
</dbReference>
<dbReference type="Gene3D" id="2.40.10.350">
    <property type="entry name" value="Rod shape-determining protein MreC, domain 2"/>
    <property type="match status" value="1"/>
</dbReference>
<evidence type="ECO:0000256" key="8">
    <source>
        <dbReference type="SAM" id="Phobius"/>
    </source>
</evidence>
<dbReference type="PIRSF" id="PIRSF038471">
    <property type="entry name" value="MreC"/>
    <property type="match status" value="1"/>
</dbReference>
<dbReference type="eggNOG" id="COG1792">
    <property type="taxonomic scope" value="Bacteria"/>
</dbReference>
<gene>
    <name evidence="10" type="primary">mreC</name>
    <name evidence="10" type="ORF">SSPSH_003183</name>
</gene>
<evidence type="ECO:0000313" key="10">
    <source>
        <dbReference type="EMBL" id="ERJ17964.1"/>
    </source>
</evidence>
<reference evidence="10 11" key="2">
    <citation type="journal article" date="2013" name="PLoS ONE">
        <title>INDIGO - INtegrated Data Warehouse of MIcrobial GenOmes with Examples from the Red Sea Extremophiles.</title>
        <authorList>
            <person name="Alam I."/>
            <person name="Antunes A."/>
            <person name="Kamau A.A."/>
            <person name="Ba Alawi W."/>
            <person name="Kalkatawi M."/>
            <person name="Stingl U."/>
            <person name="Bajic V.B."/>
        </authorList>
    </citation>
    <scope>NUCLEOTIDE SEQUENCE [LARGE SCALE GENOMIC DNA]</scope>
    <source>
        <strain evidence="10 11">E1L3A</strain>
    </source>
</reference>
<dbReference type="GO" id="GO:0005886">
    <property type="term" value="C:plasma membrane"/>
    <property type="evidence" value="ECO:0007669"/>
    <property type="project" value="TreeGrafter"/>
</dbReference>
<dbReference type="PANTHER" id="PTHR34138:SF1">
    <property type="entry name" value="CELL SHAPE-DETERMINING PROTEIN MREC"/>
    <property type="match status" value="1"/>
</dbReference>
<comment type="similarity">
    <text evidence="1 5">Belongs to the MreC family.</text>
</comment>
<dbReference type="OrthoDB" id="9808025at2"/>
<dbReference type="InterPro" id="IPR042177">
    <property type="entry name" value="Cell/Rod_1"/>
</dbReference>
<organism evidence="10 11">
    <name type="scientific">Salinisphaera shabanensis E1L3A</name>
    <dbReference type="NCBI Taxonomy" id="1033802"/>
    <lineage>
        <taxon>Bacteria</taxon>
        <taxon>Pseudomonadati</taxon>
        <taxon>Pseudomonadota</taxon>
        <taxon>Gammaproteobacteria</taxon>
        <taxon>Salinisphaerales</taxon>
        <taxon>Salinisphaeraceae</taxon>
        <taxon>Salinisphaera</taxon>
    </lineage>
</organism>
<accession>U2FP65</accession>
<keyword evidence="8" id="KW-0812">Transmembrane</keyword>
<protein>
    <recommendedName>
        <fullName evidence="2 5">Cell shape-determining protein MreC</fullName>
    </recommendedName>
    <alternativeName>
        <fullName evidence="4 5">Cell shape protein MreC</fullName>
    </alternativeName>
</protein>
<dbReference type="NCBIfam" id="TIGR00219">
    <property type="entry name" value="mreC"/>
    <property type="match status" value="1"/>
</dbReference>